<dbReference type="VEuPathDB" id="CryptoDB:Vbra_12632"/>
<protein>
    <submittedName>
        <fullName evidence="1">Uncharacterized protein</fullName>
    </submittedName>
</protein>
<proteinExistence type="predicted"/>
<name>A0A0G4EQ56_VITBC</name>
<accession>A0A0G4EQ56</accession>
<reference evidence="1 2" key="1">
    <citation type="submission" date="2014-11" db="EMBL/GenBank/DDBJ databases">
        <authorList>
            <person name="Zhu J."/>
            <person name="Qi W."/>
            <person name="Song R."/>
        </authorList>
    </citation>
    <scope>NUCLEOTIDE SEQUENCE [LARGE SCALE GENOMIC DNA]</scope>
</reference>
<dbReference type="AlphaFoldDB" id="A0A0G4EQ56"/>
<dbReference type="InParanoid" id="A0A0G4EQ56"/>
<dbReference type="PhylomeDB" id="A0A0G4EQ56"/>
<evidence type="ECO:0000313" key="1">
    <source>
        <dbReference type="EMBL" id="CEL99564.1"/>
    </source>
</evidence>
<dbReference type="EMBL" id="CDMY01000283">
    <property type="protein sequence ID" value="CEL99564.1"/>
    <property type="molecule type" value="Genomic_DNA"/>
</dbReference>
<organism evidence="1 2">
    <name type="scientific">Vitrella brassicaformis (strain CCMP3155)</name>
    <dbReference type="NCBI Taxonomy" id="1169540"/>
    <lineage>
        <taxon>Eukaryota</taxon>
        <taxon>Sar</taxon>
        <taxon>Alveolata</taxon>
        <taxon>Colpodellida</taxon>
        <taxon>Vitrellaceae</taxon>
        <taxon>Vitrella</taxon>
    </lineage>
</organism>
<sequence length="132" mass="15239">MEPPKPKSSTRTTDKSVEAKACPNNRHPAAVSFTFFKGRSKFQKCFWCGECGHGYLDWLDFHAKLAAAKPNKTFPTLPGIKDDTNYTAPRDKGLWNRMSKKVLEPFFEEAVRGSYKDYQDHQQALRRRRLGR</sequence>
<evidence type="ECO:0000313" key="2">
    <source>
        <dbReference type="Proteomes" id="UP000041254"/>
    </source>
</evidence>
<keyword evidence="2" id="KW-1185">Reference proteome</keyword>
<dbReference type="Proteomes" id="UP000041254">
    <property type="component" value="Unassembled WGS sequence"/>
</dbReference>
<gene>
    <name evidence="1" type="ORF">Vbra_12632</name>
</gene>